<dbReference type="AlphaFoldDB" id="A0A1L8CMN7"/>
<name>A0A1L8CMN7_9PROT</name>
<dbReference type="NCBIfam" id="NF003549">
    <property type="entry name" value="PRK05205.1-5"/>
    <property type="match status" value="1"/>
</dbReference>
<sequence>MTDSILFDQQTVEAALNRMADAMLADEVHLVGIHSGGAKVADAIEQRLEQNGSSVCRGNLDISFYRDDLDTIGPNPEVRPSELPFDVAGKDVWLVDDVLYTGRTIRAAMDEIFDYGRPASIRLAVLVDRGGRQLPIAAQCAGLSHQAPKNCTVELVTEGAWIIEQRQVK</sequence>
<dbReference type="Proteomes" id="UP000231632">
    <property type="component" value="Unassembled WGS sequence"/>
</dbReference>
<dbReference type="CDD" id="cd06223">
    <property type="entry name" value="PRTases_typeI"/>
    <property type="match status" value="1"/>
</dbReference>
<proteinExistence type="predicted"/>
<reference evidence="2 3" key="1">
    <citation type="journal article" date="2017" name="Arch. Microbiol.">
        <title>Mariprofundus micogutta sp. nov., a novel iron-oxidizing zetaproteobacterium isolated from a deep-sea hydrothermal field at the Bayonnaise knoll of the Izu-Ogasawara arc, and a description of Mariprofundales ord. nov. and Zetaproteobacteria classis nov.</title>
        <authorList>
            <person name="Makita H."/>
            <person name="Tanaka E."/>
            <person name="Mitsunobu S."/>
            <person name="Miyazaki M."/>
            <person name="Nunoura T."/>
            <person name="Uematsu K."/>
            <person name="Takaki Y."/>
            <person name="Nishi S."/>
            <person name="Shimamura S."/>
            <person name="Takai K."/>
        </authorList>
    </citation>
    <scope>NUCLEOTIDE SEQUENCE [LARGE SCALE GENOMIC DNA]</scope>
    <source>
        <strain evidence="2 3">ET2</strain>
    </source>
</reference>
<dbReference type="PANTHER" id="PTHR11608:SF0">
    <property type="entry name" value="BIFUNCTIONAL PROTEIN PYRR"/>
    <property type="match status" value="1"/>
</dbReference>
<keyword evidence="3" id="KW-1185">Reference proteome</keyword>
<dbReference type="PANTHER" id="PTHR11608">
    <property type="entry name" value="BIFUNCTIONAL PROTEIN PYRR"/>
    <property type="match status" value="1"/>
</dbReference>
<gene>
    <name evidence="2" type="ORF">MMIC_P1134</name>
</gene>
<dbReference type="Pfam" id="PF00156">
    <property type="entry name" value="Pribosyltran"/>
    <property type="match status" value="1"/>
</dbReference>
<evidence type="ECO:0000313" key="3">
    <source>
        <dbReference type="Proteomes" id="UP000231632"/>
    </source>
</evidence>
<keyword evidence="2" id="KW-0328">Glycosyltransferase</keyword>
<feature type="domain" description="Phosphoribosyltransferase" evidence="1">
    <location>
        <begin position="6"/>
        <end position="140"/>
    </location>
</feature>
<accession>A0A1L8CMN7</accession>
<comment type="caution">
    <text evidence="2">The sequence shown here is derived from an EMBL/GenBank/DDBJ whole genome shotgun (WGS) entry which is preliminary data.</text>
</comment>
<dbReference type="InterPro" id="IPR050137">
    <property type="entry name" value="PyrR_bifunctional"/>
</dbReference>
<dbReference type="RefSeq" id="WP_072659498.1">
    <property type="nucleotide sequence ID" value="NZ_BDFD01000008.1"/>
</dbReference>
<dbReference type="InterPro" id="IPR029057">
    <property type="entry name" value="PRTase-like"/>
</dbReference>
<dbReference type="InterPro" id="IPR000836">
    <property type="entry name" value="PRTase_dom"/>
</dbReference>
<dbReference type="STRING" id="1921010.MMIC_P1134"/>
<dbReference type="EMBL" id="BDFD01000008">
    <property type="protein sequence ID" value="GAV20172.1"/>
    <property type="molecule type" value="Genomic_DNA"/>
</dbReference>
<dbReference type="Gene3D" id="3.40.50.2020">
    <property type="match status" value="1"/>
</dbReference>
<evidence type="ECO:0000259" key="1">
    <source>
        <dbReference type="Pfam" id="PF00156"/>
    </source>
</evidence>
<evidence type="ECO:0000313" key="2">
    <source>
        <dbReference type="EMBL" id="GAV20172.1"/>
    </source>
</evidence>
<dbReference type="NCBIfam" id="NF003545">
    <property type="entry name" value="PRK05205.1-1"/>
    <property type="match status" value="1"/>
</dbReference>
<dbReference type="GO" id="GO:0004845">
    <property type="term" value="F:uracil phosphoribosyltransferase activity"/>
    <property type="evidence" value="ECO:0007669"/>
    <property type="project" value="UniProtKB-EC"/>
</dbReference>
<dbReference type="OrthoDB" id="9802227at2"/>
<protein>
    <submittedName>
        <fullName evidence="2">Pyrimidine operon attenuation protein / uracil phosphoribosyltransferase</fullName>
        <ecNumber evidence="2">2.4.2.9</ecNumber>
    </submittedName>
</protein>
<organism evidence="2 3">
    <name type="scientific">Mariprofundus micogutta</name>
    <dbReference type="NCBI Taxonomy" id="1921010"/>
    <lineage>
        <taxon>Bacteria</taxon>
        <taxon>Pseudomonadati</taxon>
        <taxon>Pseudomonadota</taxon>
        <taxon>Candidatius Mariprofundia</taxon>
        <taxon>Mariprofundales</taxon>
        <taxon>Mariprofundaceae</taxon>
        <taxon>Mariprofundus</taxon>
    </lineage>
</organism>
<dbReference type="EC" id="2.4.2.9" evidence="2"/>
<dbReference type="SUPFAM" id="SSF53271">
    <property type="entry name" value="PRTase-like"/>
    <property type="match status" value="1"/>
</dbReference>
<keyword evidence="2" id="KW-0808">Transferase</keyword>